<evidence type="ECO:0000313" key="1">
    <source>
        <dbReference type="EMBL" id="MBM7416348.1"/>
    </source>
</evidence>
<keyword evidence="2" id="KW-1185">Reference proteome</keyword>
<accession>A0ABS2KWM3</accession>
<sequence>MATPLSVSVDIDAPPSAVWSVVSDLKRMGEWSPQCAVMKVFGPLRVGTRTLNVNRRGPLVWPTTSRVVQLEPERLLAFRITENHTVWSYFLEPTETGTRVTERREAPGGTTKVSDTAVRLVLGGTRNFEAELERGMASTLARIKDAAESSARTVK</sequence>
<evidence type="ECO:0000313" key="2">
    <source>
        <dbReference type="Proteomes" id="UP000703038"/>
    </source>
</evidence>
<protein>
    <submittedName>
        <fullName evidence="1">Uncharacterized protein YndB with AHSA1/START domain</fullName>
    </submittedName>
</protein>
<name>A0ABS2KWM3_9NOCA</name>
<dbReference type="EMBL" id="JAFBBK010000001">
    <property type="protein sequence ID" value="MBM7416348.1"/>
    <property type="molecule type" value="Genomic_DNA"/>
</dbReference>
<dbReference type="CDD" id="cd07812">
    <property type="entry name" value="SRPBCC"/>
    <property type="match status" value="1"/>
</dbReference>
<dbReference type="Gene3D" id="3.30.530.20">
    <property type="match status" value="1"/>
</dbReference>
<comment type="caution">
    <text evidence="1">The sequence shown here is derived from an EMBL/GenBank/DDBJ whole genome shotgun (WGS) entry which is preliminary data.</text>
</comment>
<dbReference type="InterPro" id="IPR023393">
    <property type="entry name" value="START-like_dom_sf"/>
</dbReference>
<organism evidence="1 2">
    <name type="scientific">Rhodococcoides corynebacterioides</name>
    <dbReference type="NCBI Taxonomy" id="53972"/>
    <lineage>
        <taxon>Bacteria</taxon>
        <taxon>Bacillati</taxon>
        <taxon>Actinomycetota</taxon>
        <taxon>Actinomycetes</taxon>
        <taxon>Mycobacteriales</taxon>
        <taxon>Nocardiaceae</taxon>
        <taxon>Rhodococcoides</taxon>
    </lineage>
</organism>
<dbReference type="InterPro" id="IPR019587">
    <property type="entry name" value="Polyketide_cyclase/dehydratase"/>
</dbReference>
<dbReference type="Proteomes" id="UP000703038">
    <property type="component" value="Unassembled WGS sequence"/>
</dbReference>
<gene>
    <name evidence="1" type="ORF">JOE42_003081</name>
</gene>
<dbReference type="SUPFAM" id="SSF55961">
    <property type="entry name" value="Bet v1-like"/>
    <property type="match status" value="1"/>
</dbReference>
<reference evidence="1 2" key="1">
    <citation type="submission" date="2021-01" db="EMBL/GenBank/DDBJ databases">
        <title>Genomics of switchgrass bacterial isolates.</title>
        <authorList>
            <person name="Shade A."/>
        </authorList>
    </citation>
    <scope>NUCLEOTIDE SEQUENCE [LARGE SCALE GENOMIC DNA]</scope>
    <source>
        <strain evidence="1 2">PvP111</strain>
    </source>
</reference>
<dbReference type="RefSeq" id="WP_204869174.1">
    <property type="nucleotide sequence ID" value="NZ_JAFBBK010000001.1"/>
</dbReference>
<dbReference type="Pfam" id="PF10604">
    <property type="entry name" value="Polyketide_cyc2"/>
    <property type="match status" value="1"/>
</dbReference>
<proteinExistence type="predicted"/>